<protein>
    <recommendedName>
        <fullName evidence="9">SET domain-containing protein</fullName>
    </recommendedName>
</protein>
<evidence type="ECO:0000313" key="8">
    <source>
        <dbReference type="Proteomes" id="UP001432027"/>
    </source>
</evidence>
<comment type="caution">
    <text evidence="7">The sequence shown here is derived from an EMBL/GenBank/DDBJ whole genome shotgun (WGS) entry which is preliminary data.</text>
</comment>
<evidence type="ECO:0000256" key="1">
    <source>
        <dbReference type="ARBA" id="ARBA00004286"/>
    </source>
</evidence>
<dbReference type="InterPro" id="IPR050973">
    <property type="entry name" value="H3K9_Histone-Lys_N-MTase"/>
</dbReference>
<reference evidence="7" key="1">
    <citation type="submission" date="2023-10" db="EMBL/GenBank/DDBJ databases">
        <title>Genome assembly of Pristionchus species.</title>
        <authorList>
            <person name="Yoshida K."/>
            <person name="Sommer R.J."/>
        </authorList>
    </citation>
    <scope>NUCLEOTIDE SEQUENCE</scope>
    <source>
        <strain evidence="7">RS0144</strain>
    </source>
</reference>
<feature type="compositionally biased region" description="Basic and acidic residues" evidence="6">
    <location>
        <begin position="98"/>
        <end position="126"/>
    </location>
</feature>
<feature type="compositionally biased region" description="Basic residues" evidence="6">
    <location>
        <begin position="88"/>
        <end position="97"/>
    </location>
</feature>
<sequence>HLVIEEGSRSSDTSSSSPMADMLPGTSTSGAMDGAAKENAAVMTDAQKKKRGRPPLSAVNASTQATPSTASKRKADARHSLDPSTAKKAAHTPKSKKRESNGQKENAPDSERKKKMDKKEKTEDTLKAVPKTKNQPSIIEKEQTPDVPLTVAIYNYMLPKKNLVDRQIDVEVESRKHETLEDAVAQVSRDVEDAKRRKAVNEEWKVDYLIAAVSKHKRKIVCKYGTYARPSFVEIPSWFIPTTPEYIDFWSRSELLDKVEVFLIDFYGKKRYRRLYPHRFAPNEPGYSESAFVTNQITLHKHRVRAAEWRVRHETDKVNQPFIWYEDWTNLTDGDVPHFKYTNSLVPSNKVKSALSKNDDYGAIKCKSSVCEKEPGTSCSSFLNNKDKNRECKCKITKAKGAIDKSPVECTNECDCDPVECGNRVIQKGRQMELLIFKDWLKGWTCRALTIINKGDYIGEYTGEVLTTHESYQRDQQSYYMEMPNVREIEDPDEKGKKRHQKLVIDG</sequence>
<dbReference type="PANTHER" id="PTHR46223">
    <property type="entry name" value="HISTONE-LYSINE N-METHYLTRANSFERASE SUV39H"/>
    <property type="match status" value="1"/>
</dbReference>
<feature type="region of interest" description="Disordered" evidence="6">
    <location>
        <begin position="1"/>
        <end position="140"/>
    </location>
</feature>
<feature type="non-terminal residue" evidence="7">
    <location>
        <position position="1"/>
    </location>
</feature>
<feature type="compositionally biased region" description="Polar residues" evidence="6">
    <location>
        <begin position="59"/>
        <end position="70"/>
    </location>
</feature>
<keyword evidence="5" id="KW-0949">S-adenosyl-L-methionine</keyword>
<evidence type="ECO:0000256" key="5">
    <source>
        <dbReference type="ARBA" id="ARBA00022691"/>
    </source>
</evidence>
<dbReference type="AlphaFoldDB" id="A0AAV5SHY4"/>
<dbReference type="Proteomes" id="UP001432027">
    <property type="component" value="Unassembled WGS sequence"/>
</dbReference>
<proteinExistence type="predicted"/>
<evidence type="ECO:0008006" key="9">
    <source>
        <dbReference type="Google" id="ProtNLM"/>
    </source>
</evidence>
<gene>
    <name evidence="7" type="ORF">PENTCL1PPCAC_4427</name>
</gene>
<dbReference type="EMBL" id="BTSX01000002">
    <property type="protein sequence ID" value="GMS82252.1"/>
    <property type="molecule type" value="Genomic_DNA"/>
</dbReference>
<keyword evidence="2" id="KW-0158">Chromosome</keyword>
<evidence type="ECO:0000256" key="3">
    <source>
        <dbReference type="ARBA" id="ARBA00022603"/>
    </source>
</evidence>
<keyword evidence="3" id="KW-0489">Methyltransferase</keyword>
<name>A0AAV5SHY4_9BILA</name>
<dbReference type="PANTHER" id="PTHR46223:SF3">
    <property type="entry name" value="HISTONE-LYSINE N-METHYLTRANSFERASE SET-23"/>
    <property type="match status" value="1"/>
</dbReference>
<dbReference type="GO" id="GO:0008168">
    <property type="term" value="F:methyltransferase activity"/>
    <property type="evidence" value="ECO:0007669"/>
    <property type="project" value="UniProtKB-KW"/>
</dbReference>
<dbReference type="Gene3D" id="2.170.270.10">
    <property type="entry name" value="SET domain"/>
    <property type="match status" value="1"/>
</dbReference>
<accession>A0AAV5SHY4</accession>
<dbReference type="GO" id="GO:0005694">
    <property type="term" value="C:chromosome"/>
    <property type="evidence" value="ECO:0007669"/>
    <property type="project" value="UniProtKB-SubCell"/>
</dbReference>
<evidence type="ECO:0000256" key="2">
    <source>
        <dbReference type="ARBA" id="ARBA00022454"/>
    </source>
</evidence>
<comment type="subcellular location">
    <subcellularLocation>
        <location evidence="1">Chromosome</location>
    </subcellularLocation>
</comment>
<dbReference type="SUPFAM" id="SSF82199">
    <property type="entry name" value="SET domain"/>
    <property type="match status" value="1"/>
</dbReference>
<evidence type="ECO:0000313" key="7">
    <source>
        <dbReference type="EMBL" id="GMS82252.1"/>
    </source>
</evidence>
<keyword evidence="8" id="KW-1185">Reference proteome</keyword>
<organism evidence="7 8">
    <name type="scientific">Pristionchus entomophagus</name>
    <dbReference type="NCBI Taxonomy" id="358040"/>
    <lineage>
        <taxon>Eukaryota</taxon>
        <taxon>Metazoa</taxon>
        <taxon>Ecdysozoa</taxon>
        <taxon>Nematoda</taxon>
        <taxon>Chromadorea</taxon>
        <taxon>Rhabditida</taxon>
        <taxon>Rhabditina</taxon>
        <taxon>Diplogasteromorpha</taxon>
        <taxon>Diplogasteroidea</taxon>
        <taxon>Neodiplogasteridae</taxon>
        <taxon>Pristionchus</taxon>
    </lineage>
</organism>
<feature type="non-terminal residue" evidence="7">
    <location>
        <position position="507"/>
    </location>
</feature>
<dbReference type="GO" id="GO:0032259">
    <property type="term" value="P:methylation"/>
    <property type="evidence" value="ECO:0007669"/>
    <property type="project" value="UniProtKB-KW"/>
</dbReference>
<evidence type="ECO:0000256" key="6">
    <source>
        <dbReference type="SAM" id="MobiDB-lite"/>
    </source>
</evidence>
<dbReference type="InterPro" id="IPR046341">
    <property type="entry name" value="SET_dom_sf"/>
</dbReference>
<keyword evidence="4" id="KW-0808">Transferase</keyword>
<evidence type="ECO:0000256" key="4">
    <source>
        <dbReference type="ARBA" id="ARBA00022679"/>
    </source>
</evidence>